<reference evidence="3 4" key="1">
    <citation type="submission" date="2018-11" db="EMBL/GenBank/DDBJ databases">
        <title>Genomic Encyclopedia of Type Strains, Phase IV (KMG-IV): sequencing the most valuable type-strain genomes for metagenomic binning, comparative biology and taxonomic classification.</title>
        <authorList>
            <person name="Goeker M."/>
        </authorList>
    </citation>
    <scope>NUCLEOTIDE SEQUENCE [LARGE SCALE GENOMIC DNA]</scope>
    <source>
        <strain evidence="3 4">DSM 21945</strain>
    </source>
</reference>
<dbReference type="Pfam" id="PF04820">
    <property type="entry name" value="Trp_halogenase"/>
    <property type="match status" value="1"/>
</dbReference>
<dbReference type="SUPFAM" id="SSF51905">
    <property type="entry name" value="FAD/NAD(P)-binding domain"/>
    <property type="match status" value="1"/>
</dbReference>
<feature type="binding site" evidence="2">
    <location>
        <position position="336"/>
    </location>
    <ligand>
        <name>L-tryptophan</name>
        <dbReference type="ChEBI" id="CHEBI:57912"/>
    </ligand>
</feature>
<evidence type="ECO:0000256" key="1">
    <source>
        <dbReference type="PIRSR" id="PIRSR011396-1"/>
    </source>
</evidence>
<organism evidence="3 4">
    <name type="scientific">Gallaecimonas pentaromativorans</name>
    <dbReference type="NCBI Taxonomy" id="584787"/>
    <lineage>
        <taxon>Bacteria</taxon>
        <taxon>Pseudomonadati</taxon>
        <taxon>Pseudomonadota</taxon>
        <taxon>Gammaproteobacteria</taxon>
        <taxon>Enterobacterales</taxon>
        <taxon>Gallaecimonadaceae</taxon>
        <taxon>Gallaecimonas</taxon>
    </lineage>
</organism>
<dbReference type="EMBL" id="RJUL01000002">
    <property type="protein sequence ID" value="ROQ29764.1"/>
    <property type="molecule type" value="Genomic_DNA"/>
</dbReference>
<feature type="binding site" evidence="2">
    <location>
        <begin position="13"/>
        <end position="16"/>
    </location>
    <ligand>
        <name>FAD</name>
        <dbReference type="ChEBI" id="CHEBI:57692"/>
    </ligand>
</feature>
<keyword evidence="4" id="KW-1185">Reference proteome</keyword>
<keyword evidence="2" id="KW-0274">FAD</keyword>
<sequence>MDNKITKVVIAGGGTAGWMAAAAFGKLMGKRLDITLVESDDIGTVGVGEATIPTLQLFHRLLGIKEPELMAATNATFKLGIQFENWYQQGQNYLHSFGFLGQGCWACGFHHFWKKGQELALVSEIGDYCAEHLAARQGRFAVLPGQDANHAYHFDAALYARFLRQLAENHGVKRLEGKIAKVRQCPQSGNLQALQLESGEQVAGDFFLDCTGFRALLIEQTLHAGFDDWTHYLPCDSAIAVQTENIGAPLPYTRAIAHHSGWQWRIPLQSRTGNGLVFCSSYMTDDDAIKLLLENIKGAPINAPRVIKFRTGSRRAHWKKNCVALGLASGFLEPLESTSIHLIQRSIIRLLQMFPSQGLIEADMLEFNRQTMEEMTNIRDFLVLHYRATARTDSPFWRHCAAMDIPDSLARRISLFRESGAVYKYSQDLFGESSWVQVMMGQGIVPARYHPIVDMLDIKELGDMLDKLRAKARHEAGRFPPHQDFINHYCKAAP</sequence>
<evidence type="ECO:0000256" key="2">
    <source>
        <dbReference type="PIRSR" id="PIRSR011396-2"/>
    </source>
</evidence>
<proteinExistence type="predicted"/>
<dbReference type="PANTHER" id="PTHR43747">
    <property type="entry name" value="FAD-BINDING PROTEIN"/>
    <property type="match status" value="1"/>
</dbReference>
<evidence type="ECO:0000313" key="4">
    <source>
        <dbReference type="Proteomes" id="UP000268033"/>
    </source>
</evidence>
<feature type="binding site" evidence="2">
    <location>
        <position position="78"/>
    </location>
    <ligand>
        <name>7-chloro-L-tryptophan</name>
        <dbReference type="ChEBI" id="CHEBI:58713"/>
    </ligand>
</feature>
<dbReference type="InterPro" id="IPR050816">
    <property type="entry name" value="Flavin-dep_Halogenase_NPB"/>
</dbReference>
<dbReference type="PANTHER" id="PTHR43747:SF4">
    <property type="entry name" value="FLAVIN-DEPENDENT TRYPTOPHAN HALOGENASE"/>
    <property type="match status" value="1"/>
</dbReference>
<dbReference type="GO" id="GO:0000166">
    <property type="term" value="F:nucleotide binding"/>
    <property type="evidence" value="ECO:0007669"/>
    <property type="project" value="UniProtKB-KW"/>
</dbReference>
<dbReference type="InterPro" id="IPR036188">
    <property type="entry name" value="FAD/NAD-bd_sf"/>
</dbReference>
<dbReference type="GO" id="GO:0004497">
    <property type="term" value="F:monooxygenase activity"/>
    <property type="evidence" value="ECO:0007669"/>
    <property type="project" value="InterPro"/>
</dbReference>
<accession>A0A3N1PCU5</accession>
<dbReference type="RefSeq" id="WP_123420682.1">
    <property type="nucleotide sequence ID" value="NZ_RJUL01000002.1"/>
</dbReference>
<dbReference type="STRING" id="584787.GCA_001247655_03066"/>
<feature type="binding site" evidence="2">
    <location>
        <position position="340"/>
    </location>
    <ligand>
        <name>FAD</name>
        <dbReference type="ChEBI" id="CHEBI:57692"/>
    </ligand>
</feature>
<gene>
    <name evidence="3" type="ORF">EDC28_102136</name>
</gene>
<dbReference type="InterPro" id="IPR033856">
    <property type="entry name" value="Trp_halogen"/>
</dbReference>
<name>A0A3N1PCU5_9GAMM</name>
<protein>
    <submittedName>
        <fullName evidence="3">Tryptophan halogenase</fullName>
    </submittedName>
</protein>
<keyword evidence="2" id="KW-0285">Flavoprotein</keyword>
<dbReference type="Gene3D" id="3.50.50.60">
    <property type="entry name" value="FAD/NAD(P)-binding domain"/>
    <property type="match status" value="1"/>
</dbReference>
<dbReference type="AlphaFoldDB" id="A0A3N1PCU5"/>
<comment type="caution">
    <text evidence="3">The sequence shown here is derived from an EMBL/GenBank/DDBJ whole genome shotgun (WGS) entry which is preliminary data.</text>
</comment>
<dbReference type="PIRSF" id="PIRSF011396">
    <property type="entry name" value="Trp_halogenase"/>
    <property type="match status" value="1"/>
</dbReference>
<dbReference type="InterPro" id="IPR006905">
    <property type="entry name" value="Flavin_halogenase"/>
</dbReference>
<evidence type="ECO:0000313" key="3">
    <source>
        <dbReference type="EMBL" id="ROQ29764.1"/>
    </source>
</evidence>
<dbReference type="Proteomes" id="UP000268033">
    <property type="component" value="Unassembled WGS sequence"/>
</dbReference>
<feature type="active site" evidence="1">
    <location>
        <position position="78"/>
    </location>
</feature>
<feature type="binding site" evidence="2">
    <location>
        <position position="327"/>
    </location>
    <ligand>
        <name>FAD</name>
        <dbReference type="ChEBI" id="CHEBI:57692"/>
    </ligand>
</feature>
<keyword evidence="2" id="KW-0547">Nucleotide-binding</keyword>